<gene>
    <name evidence="2" type="ORF">V5O48_015843</name>
</gene>
<organism evidence="2 3">
    <name type="scientific">Marasmius crinis-equi</name>
    <dbReference type="NCBI Taxonomy" id="585013"/>
    <lineage>
        <taxon>Eukaryota</taxon>
        <taxon>Fungi</taxon>
        <taxon>Dikarya</taxon>
        <taxon>Basidiomycota</taxon>
        <taxon>Agaricomycotina</taxon>
        <taxon>Agaricomycetes</taxon>
        <taxon>Agaricomycetidae</taxon>
        <taxon>Agaricales</taxon>
        <taxon>Marasmiineae</taxon>
        <taxon>Marasmiaceae</taxon>
        <taxon>Marasmius</taxon>
    </lineage>
</organism>
<protein>
    <submittedName>
        <fullName evidence="2">Uncharacterized protein</fullName>
    </submittedName>
</protein>
<evidence type="ECO:0000313" key="3">
    <source>
        <dbReference type="Proteomes" id="UP001465976"/>
    </source>
</evidence>
<feature type="region of interest" description="Disordered" evidence="1">
    <location>
        <begin position="163"/>
        <end position="182"/>
    </location>
</feature>
<feature type="compositionally biased region" description="Polar residues" evidence="1">
    <location>
        <begin position="72"/>
        <end position="99"/>
    </location>
</feature>
<evidence type="ECO:0000256" key="1">
    <source>
        <dbReference type="SAM" id="MobiDB-lite"/>
    </source>
</evidence>
<feature type="region of interest" description="Disordered" evidence="1">
    <location>
        <begin position="248"/>
        <end position="286"/>
    </location>
</feature>
<keyword evidence="3" id="KW-1185">Reference proteome</keyword>
<feature type="region of interest" description="Disordered" evidence="1">
    <location>
        <begin position="70"/>
        <end position="99"/>
    </location>
</feature>
<comment type="caution">
    <text evidence="2">The sequence shown here is derived from an EMBL/GenBank/DDBJ whole genome shotgun (WGS) entry which is preliminary data.</text>
</comment>
<proteinExistence type="predicted"/>
<evidence type="ECO:0000313" key="2">
    <source>
        <dbReference type="EMBL" id="KAL0566175.1"/>
    </source>
</evidence>
<sequence length="286" mass="31457">MRALTESTIKAAFAKTGIWPFNPAAVTPNMMAPSKETSLRGSLPIPELSPVHTVSNMLVSMNERVQKWGAENSPSVTLSSRRSTQRTQLESDTPMSVRSQALPDPFDTLVHDSVDALQQLEAQEEAKKRASASNQLMGDGLPRLLTCEDFVKRVKAFAAAAKEKERGLKERRASKQEVKEAQKEYDTLVAQRKRENQKAHDLWVADKDLWAEEKRKAGKATRPQPLWRNFKLPPIPKLAILQSKAKELEASANAGEEEGGPGSDAEAGKDSELSGSSENEGDSHSD</sequence>
<reference evidence="2 3" key="1">
    <citation type="submission" date="2024-02" db="EMBL/GenBank/DDBJ databases">
        <title>A draft genome for the cacao thread blight pathogen Marasmius crinis-equi.</title>
        <authorList>
            <person name="Cohen S.P."/>
            <person name="Baruah I.K."/>
            <person name="Amoako-Attah I."/>
            <person name="Bukari Y."/>
            <person name="Meinhardt L.W."/>
            <person name="Bailey B.A."/>
        </authorList>
    </citation>
    <scope>NUCLEOTIDE SEQUENCE [LARGE SCALE GENOMIC DNA]</scope>
    <source>
        <strain evidence="2 3">GH-76</strain>
    </source>
</reference>
<name>A0ABR3ETI3_9AGAR</name>
<dbReference type="Proteomes" id="UP001465976">
    <property type="component" value="Unassembled WGS sequence"/>
</dbReference>
<dbReference type="EMBL" id="JBAHYK010001988">
    <property type="protein sequence ID" value="KAL0566175.1"/>
    <property type="molecule type" value="Genomic_DNA"/>
</dbReference>
<accession>A0ABR3ETI3</accession>